<keyword evidence="1" id="KW-1185">Reference proteome</keyword>
<sequence>MDGWWEEDIVVIPRLIRKIRSSKMQAFVVFCGLLVAGAMGQLPTDCQRNCVTTNTPNAGSYRQLFSGSISESDYNAVCNAISNIRTCLSQCSGQQTTQQNQNVLIGSTDAPVDPADYQVTDTVSSNGPITSTPTLTLSGVADCLTTSLPLYTSACSAGYQQFSTLGDCFNKLNSGFAAANQTCQEQCATASNTNNRRRRRRQTLTSGIISVQTFCVTNCGLSQQLPAIQQQCSPWVAQFAQTVSTVYNNLYQVLQSCLSV</sequence>
<proteinExistence type="predicted"/>
<evidence type="ECO:0000313" key="1">
    <source>
        <dbReference type="Proteomes" id="UP000492821"/>
    </source>
</evidence>
<evidence type="ECO:0000313" key="2">
    <source>
        <dbReference type="WBParaSite" id="Pan_g10199.t1"/>
    </source>
</evidence>
<reference evidence="1" key="1">
    <citation type="journal article" date="2013" name="Genetics">
        <title>The draft genome and transcriptome of Panagrellus redivivus are shaped by the harsh demands of a free-living lifestyle.</title>
        <authorList>
            <person name="Srinivasan J."/>
            <person name="Dillman A.R."/>
            <person name="Macchietto M.G."/>
            <person name="Heikkinen L."/>
            <person name="Lakso M."/>
            <person name="Fracchia K.M."/>
            <person name="Antoshechkin I."/>
            <person name="Mortazavi A."/>
            <person name="Wong G."/>
            <person name="Sternberg P.W."/>
        </authorList>
    </citation>
    <scope>NUCLEOTIDE SEQUENCE [LARGE SCALE GENOMIC DNA]</scope>
    <source>
        <strain evidence="1">MT8872</strain>
    </source>
</reference>
<protein>
    <submittedName>
        <fullName evidence="2">DUF725 domain-containing protein</fullName>
    </submittedName>
</protein>
<dbReference type="WBParaSite" id="Pan_g10199.t1">
    <property type="protein sequence ID" value="Pan_g10199.t1"/>
    <property type="gene ID" value="Pan_g10199"/>
</dbReference>
<accession>A0A7E4ULI1</accession>
<reference evidence="2" key="2">
    <citation type="submission" date="2020-10" db="UniProtKB">
        <authorList>
            <consortium name="WormBaseParasite"/>
        </authorList>
    </citation>
    <scope>IDENTIFICATION</scope>
</reference>
<name>A0A7E4ULI1_PANRE</name>
<organism evidence="1 2">
    <name type="scientific">Panagrellus redivivus</name>
    <name type="common">Microworm</name>
    <dbReference type="NCBI Taxonomy" id="6233"/>
    <lineage>
        <taxon>Eukaryota</taxon>
        <taxon>Metazoa</taxon>
        <taxon>Ecdysozoa</taxon>
        <taxon>Nematoda</taxon>
        <taxon>Chromadorea</taxon>
        <taxon>Rhabditida</taxon>
        <taxon>Tylenchina</taxon>
        <taxon>Panagrolaimomorpha</taxon>
        <taxon>Panagrolaimoidea</taxon>
        <taxon>Panagrolaimidae</taxon>
        <taxon>Panagrellus</taxon>
    </lineage>
</organism>
<dbReference type="Proteomes" id="UP000492821">
    <property type="component" value="Unassembled WGS sequence"/>
</dbReference>
<dbReference type="AlphaFoldDB" id="A0A7E4ULI1"/>